<dbReference type="EMBL" id="KN847044">
    <property type="protein sequence ID" value="KIW25447.1"/>
    <property type="molecule type" value="Genomic_DNA"/>
</dbReference>
<sequence>MNDFNSLLLEPFESGSSRIHFQTCAGGGKDGYVFKVRIRKKDYALKMFRFDHPGLNVTKLKGTQRNAFYDPFYIECRANGALIQQGLNGQILPFCYGRIDVPTAAEIQVAKRYTAWDPVARTPKREGDWSDLEIILTPLRRLRHVDAISLELPSNAPVEPRMDDFRTCLVSFGNRRKLYGLEVADEQKWNDEDLQADEDALHAWLEVAGCRCCDQDQSTIEAALYRQSKMREYLSKFSPSRPDFLLRLGPC</sequence>
<accession>A0A0D2AKG0</accession>
<organism evidence="1 2">
    <name type="scientific">Cladophialophora immunda</name>
    <dbReference type="NCBI Taxonomy" id="569365"/>
    <lineage>
        <taxon>Eukaryota</taxon>
        <taxon>Fungi</taxon>
        <taxon>Dikarya</taxon>
        <taxon>Ascomycota</taxon>
        <taxon>Pezizomycotina</taxon>
        <taxon>Eurotiomycetes</taxon>
        <taxon>Chaetothyriomycetidae</taxon>
        <taxon>Chaetothyriales</taxon>
        <taxon>Herpotrichiellaceae</taxon>
        <taxon>Cladophialophora</taxon>
    </lineage>
</organism>
<evidence type="ECO:0008006" key="3">
    <source>
        <dbReference type="Google" id="ProtNLM"/>
    </source>
</evidence>
<keyword evidence="2" id="KW-1185">Reference proteome</keyword>
<dbReference type="GeneID" id="27347815"/>
<dbReference type="AlphaFoldDB" id="A0A0D2AKG0"/>
<evidence type="ECO:0000313" key="1">
    <source>
        <dbReference type="EMBL" id="KIW25447.1"/>
    </source>
</evidence>
<proteinExistence type="predicted"/>
<dbReference type="VEuPathDB" id="FungiDB:PV07_08621"/>
<dbReference type="STRING" id="569365.A0A0D2AKG0"/>
<protein>
    <recommendedName>
        <fullName evidence="3">Protein kinase domain-containing protein</fullName>
    </recommendedName>
</protein>
<dbReference type="RefSeq" id="XP_016245663.1">
    <property type="nucleotide sequence ID" value="XM_016395807.1"/>
</dbReference>
<name>A0A0D2AKG0_9EURO</name>
<gene>
    <name evidence="1" type="ORF">PV07_08621</name>
</gene>
<dbReference type="InterPro" id="IPR025213">
    <property type="entry name" value="Sim4_Fta2"/>
</dbReference>
<evidence type="ECO:0000313" key="2">
    <source>
        <dbReference type="Proteomes" id="UP000054466"/>
    </source>
</evidence>
<dbReference type="Proteomes" id="UP000054466">
    <property type="component" value="Unassembled WGS sequence"/>
</dbReference>
<dbReference type="HOGENOM" id="CLU_1107010_0_0_1"/>
<dbReference type="OrthoDB" id="3432781at2759"/>
<dbReference type="Pfam" id="PF13095">
    <property type="entry name" value="FTA2"/>
    <property type="match status" value="1"/>
</dbReference>
<reference evidence="1 2" key="1">
    <citation type="submission" date="2015-01" db="EMBL/GenBank/DDBJ databases">
        <title>The Genome Sequence of Cladophialophora immunda CBS83496.</title>
        <authorList>
            <consortium name="The Broad Institute Genomics Platform"/>
            <person name="Cuomo C."/>
            <person name="de Hoog S."/>
            <person name="Gorbushina A."/>
            <person name="Stielow B."/>
            <person name="Teixiera M."/>
            <person name="Abouelleil A."/>
            <person name="Chapman S.B."/>
            <person name="Priest M."/>
            <person name="Young S.K."/>
            <person name="Wortman J."/>
            <person name="Nusbaum C."/>
            <person name="Birren B."/>
        </authorList>
    </citation>
    <scope>NUCLEOTIDE SEQUENCE [LARGE SCALE GENOMIC DNA]</scope>
    <source>
        <strain evidence="1 2">CBS 83496</strain>
    </source>
</reference>